<proteinExistence type="predicted"/>
<name>A0A161YCG8_9GAMM</name>
<accession>A0A161YCG8</accession>
<sequence>MTETIKLHYPVEYQGETINELQMRRPKFKDQLRIQSMKLDEVQSEQRMFADLCGQAPDMLEELDLSDYQQIQETFKGFLRSTPAPSSN</sequence>
<dbReference type="Proteomes" id="UP000076486">
    <property type="component" value="Unassembled WGS sequence"/>
</dbReference>
<gene>
    <name evidence="1" type="ORF">N473_06845</name>
</gene>
<evidence type="ECO:0000313" key="2">
    <source>
        <dbReference type="Proteomes" id="UP000076486"/>
    </source>
</evidence>
<dbReference type="AlphaFoldDB" id="A0A161YCG8"/>
<dbReference type="PATRIC" id="fig|1365248.3.peg.5396"/>
<dbReference type="RefSeq" id="WP_063370369.1">
    <property type="nucleotide sequence ID" value="NZ_AUYC01000095.1"/>
</dbReference>
<comment type="caution">
    <text evidence="1">The sequence shown here is derived from an EMBL/GenBank/DDBJ whole genome shotgun (WGS) entry which is preliminary data.</text>
</comment>
<dbReference type="InterPro" id="IPR019289">
    <property type="entry name" value="Phage_tail_E/E"/>
</dbReference>
<evidence type="ECO:0008006" key="3">
    <source>
        <dbReference type="Google" id="ProtNLM"/>
    </source>
</evidence>
<organism evidence="1 2">
    <name type="scientific">Pseudoalteromonas luteoviolacea CPMOR-1</name>
    <dbReference type="NCBI Taxonomy" id="1365248"/>
    <lineage>
        <taxon>Bacteria</taxon>
        <taxon>Pseudomonadati</taxon>
        <taxon>Pseudomonadota</taxon>
        <taxon>Gammaproteobacteria</taxon>
        <taxon>Alteromonadales</taxon>
        <taxon>Pseudoalteromonadaceae</taxon>
        <taxon>Pseudoalteromonas</taxon>
    </lineage>
</organism>
<dbReference type="EMBL" id="AUYC01000095">
    <property type="protein sequence ID" value="KZN57596.1"/>
    <property type="molecule type" value="Genomic_DNA"/>
</dbReference>
<evidence type="ECO:0000313" key="1">
    <source>
        <dbReference type="EMBL" id="KZN57596.1"/>
    </source>
</evidence>
<dbReference type="Pfam" id="PF10109">
    <property type="entry name" value="Phage_TAC_7"/>
    <property type="match status" value="1"/>
</dbReference>
<reference evidence="1 2" key="1">
    <citation type="submission" date="2013-07" db="EMBL/GenBank/DDBJ databases">
        <title>Comparative Genomic and Metabolomic Analysis of Twelve Strains of Pseudoalteromonas luteoviolacea.</title>
        <authorList>
            <person name="Vynne N.G."/>
            <person name="Mansson M."/>
            <person name="Gram L."/>
        </authorList>
    </citation>
    <scope>NUCLEOTIDE SEQUENCE [LARGE SCALE GENOMIC DNA]</scope>
    <source>
        <strain evidence="1 2">CPMOR-1</strain>
    </source>
</reference>
<protein>
    <recommendedName>
        <fullName evidence="3">Phage tail assembly protein</fullName>
    </recommendedName>
</protein>